<comment type="caution">
    <text evidence="1">The sequence shown here is derived from an EMBL/GenBank/DDBJ whole genome shotgun (WGS) entry which is preliminary data.</text>
</comment>
<reference evidence="1" key="1">
    <citation type="submission" date="2022-10" db="EMBL/GenBank/DDBJ databases">
        <authorList>
            <person name="Chen Y."/>
            <person name="Dougan E. K."/>
            <person name="Chan C."/>
            <person name="Rhodes N."/>
            <person name="Thang M."/>
        </authorList>
    </citation>
    <scope>NUCLEOTIDE SEQUENCE</scope>
</reference>
<dbReference type="EMBL" id="CAMXCT010002044">
    <property type="protein sequence ID" value="CAI3995172.1"/>
    <property type="molecule type" value="Genomic_DNA"/>
</dbReference>
<proteinExistence type="predicted"/>
<name>A0A9P1CQA1_9DINO</name>
<gene>
    <name evidence="1" type="ORF">C1SCF055_LOCUS21764</name>
</gene>
<evidence type="ECO:0000313" key="2">
    <source>
        <dbReference type="EMBL" id="CAL1148547.1"/>
    </source>
</evidence>
<dbReference type="EMBL" id="CAMXCT020002044">
    <property type="protein sequence ID" value="CAL1148547.1"/>
    <property type="molecule type" value="Genomic_DNA"/>
</dbReference>
<sequence>FILERNMHFVVANIVTPLTQSKGVSFVTLWGGRRVDYFVSHSWGTSFPHFVNSIQCHALSKEGPTSWVNAAYWICSFANNQWNIGAELGSDPMESAFARTLTAGIKGVAMVLDQEVQPLTRVWCLFEFLLSSREHLELVFVTNVGVIGDDGCSSFDIALEVGKKIKSLQVATCGASSEKDKKDIFDYIISELGSLERMDDQIRKLMAQMLMRNLANVEKATGSLVDSLGQGSATDTDATLYEAPKLHPRVPKDATPGGAAHNSDCHVGRRLLLPVTKKCSTLQSAMSRLRKGEMHVHPSVFRLDCLIHSGALEGSHPVPQPGSGAGARRLQVIGWAELCERKKLTAGSCFQLQPTVAAPLCELQGPHGRHGAPAQLRPAAAGILTLTSGELRITGQIQMTSLRLAAKTVNFADAHVEAWHEGLSDPNSTESGGAFFSNGSFTLTRSHLTVRGAAAVSGGGFAADGDLILGGIVGSRCGH</sequence>
<evidence type="ECO:0000313" key="1">
    <source>
        <dbReference type="EMBL" id="CAI3995172.1"/>
    </source>
</evidence>
<reference evidence="2" key="2">
    <citation type="submission" date="2024-04" db="EMBL/GenBank/DDBJ databases">
        <authorList>
            <person name="Chen Y."/>
            <person name="Shah S."/>
            <person name="Dougan E. K."/>
            <person name="Thang M."/>
            <person name="Chan C."/>
        </authorList>
    </citation>
    <scope>NUCLEOTIDE SEQUENCE [LARGE SCALE GENOMIC DNA]</scope>
</reference>
<dbReference type="AlphaFoldDB" id="A0A9P1CQA1"/>
<feature type="non-terminal residue" evidence="1">
    <location>
        <position position="1"/>
    </location>
</feature>
<accession>A0A9P1CQA1</accession>
<protein>
    <submittedName>
        <fullName evidence="1">Uncharacterized protein</fullName>
    </submittedName>
</protein>
<dbReference type="OrthoDB" id="412723at2759"/>
<organism evidence="1">
    <name type="scientific">Cladocopium goreaui</name>
    <dbReference type="NCBI Taxonomy" id="2562237"/>
    <lineage>
        <taxon>Eukaryota</taxon>
        <taxon>Sar</taxon>
        <taxon>Alveolata</taxon>
        <taxon>Dinophyceae</taxon>
        <taxon>Suessiales</taxon>
        <taxon>Symbiodiniaceae</taxon>
        <taxon>Cladocopium</taxon>
    </lineage>
</organism>